<dbReference type="EMBL" id="JAPCXB010000077">
    <property type="protein sequence ID" value="KAJ1609829.1"/>
    <property type="molecule type" value="Genomic_DNA"/>
</dbReference>
<dbReference type="Proteomes" id="UP001071777">
    <property type="component" value="Unassembled WGS sequence"/>
</dbReference>
<keyword evidence="2" id="KW-1185">Reference proteome</keyword>
<comment type="caution">
    <text evidence="1">The sequence shown here is derived from an EMBL/GenBank/DDBJ whole genome shotgun (WGS) entry which is preliminary data.</text>
</comment>
<proteinExistence type="predicted"/>
<protein>
    <submittedName>
        <fullName evidence="1">Uncharacterized protein</fullName>
    </submittedName>
</protein>
<gene>
    <name evidence="1" type="ORF">OJ252_2084</name>
</gene>
<accession>A0ABQ8P8J8</accession>
<evidence type="ECO:0000313" key="1">
    <source>
        <dbReference type="EMBL" id="KAJ1609829.1"/>
    </source>
</evidence>
<name>A0ABQ8P8J8_9CRYT</name>
<reference evidence="1" key="1">
    <citation type="submission" date="2022-10" db="EMBL/GenBank/DDBJ databases">
        <title>Adaptive evolution leads to modifications in subtelomeric GC content in a zoonotic Cryptosporidium species.</title>
        <authorList>
            <person name="Li J."/>
            <person name="Feng Y."/>
            <person name="Xiao L."/>
        </authorList>
    </citation>
    <scope>NUCLEOTIDE SEQUENCE</scope>
    <source>
        <strain evidence="1">25894</strain>
    </source>
</reference>
<sequence>MQLKSKINHNAVDYFRRNIQAPSTNLQDSNMPFPYKHEFFPGLNKLPFLSSEPEIVSFPIKQENIQEFNTALHESTNSLQINMVPRHNTGFSTDSIEVGGMLEEQSIKNHISLDDLALIDEETISIYNGTMENELEADTKSIRKENDSIESCDVGVKLLHPFKPNVTAVSVMDVVPLDINYCSTFQVMLDSKDENVDTILELHEGWRYPSTRFSFYSKTDNMLYKHDRDFSSTLPRDYTKSYIVSLPRSFIERSKCSEQSRATDSRAYIISTKSPKLLLSRVSSVKRKPKIKLL</sequence>
<evidence type="ECO:0000313" key="2">
    <source>
        <dbReference type="Proteomes" id="UP001071777"/>
    </source>
</evidence>
<organism evidence="1 2">
    <name type="scientific">Cryptosporidium canis</name>
    <dbReference type="NCBI Taxonomy" id="195482"/>
    <lineage>
        <taxon>Eukaryota</taxon>
        <taxon>Sar</taxon>
        <taxon>Alveolata</taxon>
        <taxon>Apicomplexa</taxon>
        <taxon>Conoidasida</taxon>
        <taxon>Coccidia</taxon>
        <taxon>Eucoccidiorida</taxon>
        <taxon>Eimeriorina</taxon>
        <taxon>Cryptosporidiidae</taxon>
        <taxon>Cryptosporidium</taxon>
    </lineage>
</organism>